<feature type="region of interest" description="Disordered" evidence="1">
    <location>
        <begin position="53"/>
        <end position="81"/>
    </location>
</feature>
<comment type="caution">
    <text evidence="2">The sequence shown here is derived from an EMBL/GenBank/DDBJ whole genome shotgun (WGS) entry which is preliminary data.</text>
</comment>
<proteinExistence type="predicted"/>
<name>A0A9W6BJA1_9CHLO</name>
<dbReference type="EMBL" id="BRXU01000006">
    <property type="protein sequence ID" value="GLC52627.1"/>
    <property type="molecule type" value="Genomic_DNA"/>
</dbReference>
<keyword evidence="3" id="KW-1185">Reference proteome</keyword>
<evidence type="ECO:0000313" key="3">
    <source>
        <dbReference type="Proteomes" id="UP001165080"/>
    </source>
</evidence>
<reference evidence="2 3" key="1">
    <citation type="journal article" date="2023" name="Commun. Biol.">
        <title>Reorganization of the ancestral sex-determining regions during the evolution of trioecy in Pleodorina starrii.</title>
        <authorList>
            <person name="Takahashi K."/>
            <person name="Suzuki S."/>
            <person name="Kawai-Toyooka H."/>
            <person name="Yamamoto K."/>
            <person name="Hamaji T."/>
            <person name="Ootsuki R."/>
            <person name="Yamaguchi H."/>
            <person name="Kawachi M."/>
            <person name="Higashiyama T."/>
            <person name="Nozaki H."/>
        </authorList>
    </citation>
    <scope>NUCLEOTIDE SEQUENCE [LARGE SCALE GENOMIC DNA]</scope>
    <source>
        <strain evidence="2 3">NIES-4479</strain>
    </source>
</reference>
<gene>
    <name evidence="2" type="primary">PLESTMB000185</name>
    <name evidence="2" type="ORF">PLESTB_000650700</name>
</gene>
<evidence type="ECO:0000313" key="2">
    <source>
        <dbReference type="EMBL" id="GLC52627.1"/>
    </source>
</evidence>
<organism evidence="2 3">
    <name type="scientific">Pleodorina starrii</name>
    <dbReference type="NCBI Taxonomy" id="330485"/>
    <lineage>
        <taxon>Eukaryota</taxon>
        <taxon>Viridiplantae</taxon>
        <taxon>Chlorophyta</taxon>
        <taxon>core chlorophytes</taxon>
        <taxon>Chlorophyceae</taxon>
        <taxon>CS clade</taxon>
        <taxon>Chlamydomonadales</taxon>
        <taxon>Volvocaceae</taxon>
        <taxon>Pleodorina</taxon>
    </lineage>
</organism>
<accession>A0A9W6BJA1</accession>
<dbReference type="AlphaFoldDB" id="A0A9W6BJA1"/>
<sequence>MRARAKKGSRLGFGSFRRQVVLGCVAGAKLGFVWRAAAGREAGRMAAAGGLDPSVDAWGRGEKRRRGKQAGRLGRGPKATTAEGCSCAMFARGGPTQSIMIWDTGRGAMKRRHEACWCSQKAALGCTGRGQDV</sequence>
<dbReference type="Proteomes" id="UP001165080">
    <property type="component" value="Unassembled WGS sequence"/>
</dbReference>
<protein>
    <submittedName>
        <fullName evidence="2">Uncharacterized protein</fullName>
    </submittedName>
</protein>
<evidence type="ECO:0000256" key="1">
    <source>
        <dbReference type="SAM" id="MobiDB-lite"/>
    </source>
</evidence>